<evidence type="ECO:0000313" key="4">
    <source>
        <dbReference type="EMBL" id="KAG7462326.1"/>
    </source>
</evidence>
<dbReference type="AlphaFoldDB" id="A0AAV6PJ26"/>
<evidence type="ECO:0000259" key="3">
    <source>
        <dbReference type="Pfam" id="PF15035"/>
    </source>
</evidence>
<feature type="coiled-coil region" evidence="2">
    <location>
        <begin position="87"/>
        <end position="121"/>
    </location>
</feature>
<evidence type="ECO:0000256" key="2">
    <source>
        <dbReference type="SAM" id="Coils"/>
    </source>
</evidence>
<dbReference type="InterPro" id="IPR055167">
    <property type="entry name" value="Rootletin-like_CC"/>
</dbReference>
<protein>
    <recommendedName>
        <fullName evidence="3">Rootletin-like coiled-coil domain-containing protein</fullName>
    </recommendedName>
</protein>
<keyword evidence="1 2" id="KW-0175">Coiled coil</keyword>
<dbReference type="EMBL" id="JAGKHQ010000983">
    <property type="protein sequence ID" value="KAG7462328.1"/>
    <property type="molecule type" value="Genomic_DNA"/>
</dbReference>
<dbReference type="Pfam" id="PF15035">
    <property type="entry name" value="Rootletin"/>
    <property type="match status" value="1"/>
</dbReference>
<evidence type="ECO:0000313" key="5">
    <source>
        <dbReference type="Proteomes" id="UP000693946"/>
    </source>
</evidence>
<comment type="caution">
    <text evidence="4">The sequence shown here is derived from an EMBL/GenBank/DDBJ whole genome shotgun (WGS) entry which is preliminary data.</text>
</comment>
<accession>A0AAV6PJ26</accession>
<proteinExistence type="predicted"/>
<feature type="domain" description="Rootletin-like coiled-coil" evidence="3">
    <location>
        <begin position="70"/>
        <end position="121"/>
    </location>
</feature>
<dbReference type="Proteomes" id="UP000693946">
    <property type="component" value="Unassembled WGS sequence"/>
</dbReference>
<reference evidence="4" key="2">
    <citation type="submission" date="2021-03" db="EMBL/GenBank/DDBJ databases">
        <authorList>
            <person name="Guerrero-Cozar I."/>
            <person name="Gomez-Garrido J."/>
            <person name="Berbel C."/>
            <person name="Martinez-Blanch J.F."/>
            <person name="Alioto T."/>
            <person name="Claros M.G."/>
            <person name="Gagnaire P.A."/>
            <person name="Manchado M."/>
        </authorList>
    </citation>
    <scope>NUCLEOTIDE SEQUENCE</scope>
    <source>
        <strain evidence="4">Sse05_10M</strain>
        <tissue evidence="4">Blood</tissue>
    </source>
</reference>
<sequence length="128" mass="15317">MDTELLLDRRDEQVGLKREVCLLQEELAESRAEREELESRNRALNDRLCQSVCPSVGLSLHVEAEQREWRRRVREGREREARQSLLIHRLQNKVVEYRERCQRLELQLQDENTQLINTEVTDTTHTTH</sequence>
<gene>
    <name evidence="4" type="ORF">JOB18_045841</name>
</gene>
<dbReference type="EMBL" id="JAGKHQ010000983">
    <property type="protein sequence ID" value="KAG7462325.1"/>
    <property type="molecule type" value="Genomic_DNA"/>
</dbReference>
<name>A0AAV6PJ26_SOLSE</name>
<evidence type="ECO:0000256" key="1">
    <source>
        <dbReference type="ARBA" id="ARBA00023054"/>
    </source>
</evidence>
<keyword evidence="5" id="KW-1185">Reference proteome</keyword>
<organism evidence="4 5">
    <name type="scientific">Solea senegalensis</name>
    <name type="common">Senegalese sole</name>
    <dbReference type="NCBI Taxonomy" id="28829"/>
    <lineage>
        <taxon>Eukaryota</taxon>
        <taxon>Metazoa</taxon>
        <taxon>Chordata</taxon>
        <taxon>Craniata</taxon>
        <taxon>Vertebrata</taxon>
        <taxon>Euteleostomi</taxon>
        <taxon>Actinopterygii</taxon>
        <taxon>Neopterygii</taxon>
        <taxon>Teleostei</taxon>
        <taxon>Neoteleostei</taxon>
        <taxon>Acanthomorphata</taxon>
        <taxon>Carangaria</taxon>
        <taxon>Pleuronectiformes</taxon>
        <taxon>Pleuronectoidei</taxon>
        <taxon>Soleidae</taxon>
        <taxon>Solea</taxon>
    </lineage>
</organism>
<dbReference type="EMBL" id="JAGKHQ010000983">
    <property type="protein sequence ID" value="KAG7462326.1"/>
    <property type="molecule type" value="Genomic_DNA"/>
</dbReference>
<reference evidence="4 5" key="1">
    <citation type="journal article" date="2021" name="Sci. Rep.">
        <title>Chromosome anchoring in Senegalese sole (Solea senegalensis) reveals sex-associated markers and genome rearrangements in flatfish.</title>
        <authorList>
            <person name="Guerrero-Cozar I."/>
            <person name="Gomez-Garrido J."/>
            <person name="Berbel C."/>
            <person name="Martinez-Blanch J.F."/>
            <person name="Alioto T."/>
            <person name="Claros M.G."/>
            <person name="Gagnaire P.A."/>
            <person name="Manchado M."/>
        </authorList>
    </citation>
    <scope>NUCLEOTIDE SEQUENCE [LARGE SCALE GENOMIC DNA]</scope>
    <source>
        <strain evidence="4">Sse05_10M</strain>
    </source>
</reference>